<dbReference type="EMBL" id="KZ308871">
    <property type="protein sequence ID" value="KAG8235051.1"/>
    <property type="molecule type" value="Genomic_DNA"/>
</dbReference>
<reference evidence="1" key="2">
    <citation type="submission" date="2017-10" db="EMBL/GenBank/DDBJ databases">
        <title>Ladona fulva Genome sequencing and assembly.</title>
        <authorList>
            <person name="Murali S."/>
            <person name="Richards S."/>
            <person name="Bandaranaike D."/>
            <person name="Bellair M."/>
            <person name="Blankenburg K."/>
            <person name="Chao H."/>
            <person name="Dinh H."/>
            <person name="Doddapaneni H."/>
            <person name="Dugan-Rocha S."/>
            <person name="Elkadiri S."/>
            <person name="Gnanaolivu R."/>
            <person name="Hernandez B."/>
            <person name="Skinner E."/>
            <person name="Javaid M."/>
            <person name="Lee S."/>
            <person name="Li M."/>
            <person name="Ming W."/>
            <person name="Munidasa M."/>
            <person name="Muniz J."/>
            <person name="Nguyen L."/>
            <person name="Hughes D."/>
            <person name="Osuji N."/>
            <person name="Pu L.-L."/>
            <person name="Puazo M."/>
            <person name="Qu C."/>
            <person name="Quiroz J."/>
            <person name="Raj R."/>
            <person name="Weissenberger G."/>
            <person name="Xin Y."/>
            <person name="Zou X."/>
            <person name="Han Y."/>
            <person name="Worley K."/>
            <person name="Muzny D."/>
            <person name="Gibbs R."/>
        </authorList>
    </citation>
    <scope>NUCLEOTIDE SEQUENCE</scope>
    <source>
        <strain evidence="1">Sampled in the wild</strain>
    </source>
</reference>
<evidence type="ECO:0000313" key="1">
    <source>
        <dbReference type="EMBL" id="KAG8235051.1"/>
    </source>
</evidence>
<evidence type="ECO:0000313" key="2">
    <source>
        <dbReference type="Proteomes" id="UP000792457"/>
    </source>
</evidence>
<dbReference type="Proteomes" id="UP000792457">
    <property type="component" value="Unassembled WGS sequence"/>
</dbReference>
<keyword evidence="2" id="KW-1185">Reference proteome</keyword>
<comment type="caution">
    <text evidence="1">The sequence shown here is derived from an EMBL/GenBank/DDBJ whole genome shotgun (WGS) entry which is preliminary data.</text>
</comment>
<gene>
    <name evidence="1" type="ORF">J437_LFUL014554</name>
</gene>
<protein>
    <submittedName>
        <fullName evidence="1">Uncharacterized protein</fullName>
    </submittedName>
</protein>
<organism evidence="1 2">
    <name type="scientific">Ladona fulva</name>
    <name type="common">Scarce chaser dragonfly</name>
    <name type="synonym">Libellula fulva</name>
    <dbReference type="NCBI Taxonomy" id="123851"/>
    <lineage>
        <taxon>Eukaryota</taxon>
        <taxon>Metazoa</taxon>
        <taxon>Ecdysozoa</taxon>
        <taxon>Arthropoda</taxon>
        <taxon>Hexapoda</taxon>
        <taxon>Insecta</taxon>
        <taxon>Pterygota</taxon>
        <taxon>Palaeoptera</taxon>
        <taxon>Odonata</taxon>
        <taxon>Epiprocta</taxon>
        <taxon>Anisoptera</taxon>
        <taxon>Libelluloidea</taxon>
        <taxon>Libellulidae</taxon>
        <taxon>Ladona</taxon>
    </lineage>
</organism>
<dbReference type="AlphaFoldDB" id="A0A8K0KH07"/>
<name>A0A8K0KH07_LADFU</name>
<sequence>MSLRLRNRSVASTMSSESLTTILNSFVEIMKGDPAQNSSVSWIRRFDCRNFNNTQEYPGMVERILSENVAVITVASCADKQVWENEQKDLARAVKFGSTSSPPNELYCRENQHGIKALKEGDLVTVRIGLCEREKGNIFYYYVKSLKKVGRKVEEDGMSKIWDPLRGIVEKMVTKDEGVIKFQSYSGNVLRASFRRENFHYKGLRVKECPVSALVRENSLVYLELSEGDMKEGVKETFYGEEIILKASSVWLKDDQRPREESDKVEEVPGECITSNEAGSVDETDFDYSHTGYGTIPDSRNLPGKLVSVEQDWGLVAVGEQVYVFYSNAVRLFGLKVEQLPLDTIFSPDQVVRICLEGEQVTSLTYGCSLTTSSRKEAISHYCVQKSLSNNIKNSLEDLNRQQSHGDS</sequence>
<reference evidence="1" key="1">
    <citation type="submission" date="2013-04" db="EMBL/GenBank/DDBJ databases">
        <authorList>
            <person name="Qu J."/>
            <person name="Murali S.C."/>
            <person name="Bandaranaike D."/>
            <person name="Bellair M."/>
            <person name="Blankenburg K."/>
            <person name="Chao H."/>
            <person name="Dinh H."/>
            <person name="Doddapaneni H."/>
            <person name="Downs B."/>
            <person name="Dugan-Rocha S."/>
            <person name="Elkadiri S."/>
            <person name="Gnanaolivu R.D."/>
            <person name="Hernandez B."/>
            <person name="Javaid M."/>
            <person name="Jayaseelan J.C."/>
            <person name="Lee S."/>
            <person name="Li M."/>
            <person name="Ming W."/>
            <person name="Munidasa M."/>
            <person name="Muniz J."/>
            <person name="Nguyen L."/>
            <person name="Ongeri F."/>
            <person name="Osuji N."/>
            <person name="Pu L.-L."/>
            <person name="Puazo M."/>
            <person name="Qu C."/>
            <person name="Quiroz J."/>
            <person name="Raj R."/>
            <person name="Weissenberger G."/>
            <person name="Xin Y."/>
            <person name="Zou X."/>
            <person name="Han Y."/>
            <person name="Richards S."/>
            <person name="Worley K."/>
            <person name="Muzny D."/>
            <person name="Gibbs R."/>
        </authorList>
    </citation>
    <scope>NUCLEOTIDE SEQUENCE</scope>
    <source>
        <strain evidence="1">Sampled in the wild</strain>
    </source>
</reference>
<accession>A0A8K0KH07</accession>
<proteinExistence type="predicted"/>